<dbReference type="CDD" id="cd04301">
    <property type="entry name" value="NAT_SF"/>
    <property type="match status" value="1"/>
</dbReference>
<dbReference type="Gene3D" id="3.40.630.30">
    <property type="match status" value="1"/>
</dbReference>
<comment type="caution">
    <text evidence="4">The sequence shown here is derived from an EMBL/GenBank/DDBJ whole genome shotgun (WGS) entry which is preliminary data.</text>
</comment>
<name>A0ABP3VRF4_9BURK</name>
<evidence type="ECO:0000256" key="1">
    <source>
        <dbReference type="ARBA" id="ARBA00022679"/>
    </source>
</evidence>
<sequence>MMKALAAGAQAGEAFCVVARQRPALAMLAVMRLPSISPLPTGLTLRPATDADLPFLLALREQTMTERLRGAGYQPTAEDALARVLLYFEDIQLLLWKGEPAGMLKWRDEPEAWHIVQVQLLPAHQGRGLASALLGALCAQASAQGRPMLLSVLVNNPARRLYERLGFRVTGEEDEGRSLRMWREA</sequence>
<dbReference type="EMBL" id="BAAAEW010000042">
    <property type="protein sequence ID" value="GAA0765802.1"/>
    <property type="molecule type" value="Genomic_DNA"/>
</dbReference>
<organism evidence="4 5">
    <name type="scientific">Ideonella azotifigens</name>
    <dbReference type="NCBI Taxonomy" id="513160"/>
    <lineage>
        <taxon>Bacteria</taxon>
        <taxon>Pseudomonadati</taxon>
        <taxon>Pseudomonadota</taxon>
        <taxon>Betaproteobacteria</taxon>
        <taxon>Burkholderiales</taxon>
        <taxon>Sphaerotilaceae</taxon>
        <taxon>Ideonella</taxon>
    </lineage>
</organism>
<keyword evidence="2" id="KW-0012">Acyltransferase</keyword>
<dbReference type="PANTHER" id="PTHR43877">
    <property type="entry name" value="AMINOALKYLPHOSPHONATE N-ACETYLTRANSFERASE-RELATED-RELATED"/>
    <property type="match status" value="1"/>
</dbReference>
<feature type="domain" description="N-acetyltransferase" evidence="3">
    <location>
        <begin position="43"/>
        <end position="185"/>
    </location>
</feature>
<accession>A0ABP3VRF4</accession>
<gene>
    <name evidence="4" type="ORF">GCM10009107_53270</name>
</gene>
<dbReference type="InterPro" id="IPR013653">
    <property type="entry name" value="GCN5-like_dom"/>
</dbReference>
<dbReference type="PANTHER" id="PTHR43877:SF2">
    <property type="entry name" value="AMINOALKYLPHOSPHONATE N-ACETYLTRANSFERASE-RELATED"/>
    <property type="match status" value="1"/>
</dbReference>
<dbReference type="InterPro" id="IPR000182">
    <property type="entry name" value="GNAT_dom"/>
</dbReference>
<proteinExistence type="predicted"/>
<evidence type="ECO:0000313" key="4">
    <source>
        <dbReference type="EMBL" id="GAA0765802.1"/>
    </source>
</evidence>
<dbReference type="Pfam" id="PF08445">
    <property type="entry name" value="FR47"/>
    <property type="match status" value="1"/>
</dbReference>
<keyword evidence="1" id="KW-0808">Transferase</keyword>
<protein>
    <submittedName>
        <fullName evidence="4">GNAT family N-acetyltransferase</fullName>
    </submittedName>
</protein>
<reference evidence="5" key="1">
    <citation type="journal article" date="2019" name="Int. J. Syst. Evol. Microbiol.">
        <title>The Global Catalogue of Microorganisms (GCM) 10K type strain sequencing project: providing services to taxonomists for standard genome sequencing and annotation.</title>
        <authorList>
            <consortium name="The Broad Institute Genomics Platform"/>
            <consortium name="The Broad Institute Genome Sequencing Center for Infectious Disease"/>
            <person name="Wu L."/>
            <person name="Ma J."/>
        </authorList>
    </citation>
    <scope>NUCLEOTIDE SEQUENCE [LARGE SCALE GENOMIC DNA]</scope>
    <source>
        <strain evidence="5">JCM 15503</strain>
    </source>
</reference>
<dbReference type="PROSITE" id="PS51186">
    <property type="entry name" value="GNAT"/>
    <property type="match status" value="1"/>
</dbReference>
<dbReference type="InterPro" id="IPR050832">
    <property type="entry name" value="Bact_Acetyltransf"/>
</dbReference>
<dbReference type="InterPro" id="IPR016181">
    <property type="entry name" value="Acyl_CoA_acyltransferase"/>
</dbReference>
<dbReference type="Proteomes" id="UP001500279">
    <property type="component" value="Unassembled WGS sequence"/>
</dbReference>
<evidence type="ECO:0000256" key="2">
    <source>
        <dbReference type="ARBA" id="ARBA00023315"/>
    </source>
</evidence>
<keyword evidence="5" id="KW-1185">Reference proteome</keyword>
<evidence type="ECO:0000259" key="3">
    <source>
        <dbReference type="PROSITE" id="PS51186"/>
    </source>
</evidence>
<dbReference type="SUPFAM" id="SSF55729">
    <property type="entry name" value="Acyl-CoA N-acyltransferases (Nat)"/>
    <property type="match status" value="1"/>
</dbReference>
<evidence type="ECO:0000313" key="5">
    <source>
        <dbReference type="Proteomes" id="UP001500279"/>
    </source>
</evidence>